<comment type="subcellular location">
    <subcellularLocation>
        <location evidence="3">Cytoplasm</location>
        <location evidence="3">Cytosol</location>
    </subcellularLocation>
    <subcellularLocation>
        <location evidence="2">Mitochondrion inner membrane</location>
        <topology evidence="2">Single-pass membrane protein</topology>
    </subcellularLocation>
    <subcellularLocation>
        <location evidence="4">Mitochondrion outer membrane</location>
        <topology evidence="4">Single-pass membrane protein</topology>
    </subcellularLocation>
</comment>
<evidence type="ECO:0000256" key="13">
    <source>
        <dbReference type="ARBA" id="ARBA00022840"/>
    </source>
</evidence>
<dbReference type="InterPro" id="IPR051511">
    <property type="entry name" value="MitoQC_Scaffold_Kinases"/>
</dbReference>
<proteinExistence type="inferred from homology"/>
<evidence type="ECO:0000313" key="22">
    <source>
        <dbReference type="Proteomes" id="UP000437017"/>
    </source>
</evidence>
<evidence type="ECO:0000256" key="1">
    <source>
        <dbReference type="ARBA" id="ARBA00001946"/>
    </source>
</evidence>
<dbReference type="AlphaFoldDB" id="A0A6A1PY34"/>
<keyword evidence="16" id="KW-0496">Mitochondrion</keyword>
<dbReference type="InterPro" id="IPR011009">
    <property type="entry name" value="Kinase-like_dom_sf"/>
</dbReference>
<dbReference type="GO" id="GO:0005524">
    <property type="term" value="F:ATP binding"/>
    <property type="evidence" value="ECO:0007669"/>
    <property type="project" value="UniProtKB-KW"/>
</dbReference>
<reference evidence="21 22" key="1">
    <citation type="journal article" date="2019" name="PLoS ONE">
        <title>Genomic analyses reveal an absence of contemporary introgressive admixture between fin whales and blue whales, despite known hybrids.</title>
        <authorList>
            <person name="Westbury M.V."/>
            <person name="Petersen B."/>
            <person name="Lorenzen E.D."/>
        </authorList>
    </citation>
    <scope>NUCLEOTIDE SEQUENCE [LARGE SCALE GENOMIC DNA]</scope>
    <source>
        <strain evidence="21">FinWhale-01</strain>
    </source>
</reference>
<comment type="catalytic activity">
    <reaction evidence="18">
        <text>L-threonyl-[protein] + ATP = O-phospho-L-threonyl-[protein] + ADP + H(+)</text>
        <dbReference type="Rhea" id="RHEA:46608"/>
        <dbReference type="Rhea" id="RHEA-COMP:11060"/>
        <dbReference type="Rhea" id="RHEA-COMP:11605"/>
        <dbReference type="ChEBI" id="CHEBI:15378"/>
        <dbReference type="ChEBI" id="CHEBI:30013"/>
        <dbReference type="ChEBI" id="CHEBI:30616"/>
        <dbReference type="ChEBI" id="CHEBI:61977"/>
        <dbReference type="ChEBI" id="CHEBI:456216"/>
        <dbReference type="EC" id="2.7.11.1"/>
    </reaction>
</comment>
<keyword evidence="9" id="KW-0547">Nucleotide-binding</keyword>
<evidence type="ECO:0000256" key="14">
    <source>
        <dbReference type="ARBA" id="ARBA00022842"/>
    </source>
</evidence>
<evidence type="ECO:0000256" key="11">
    <source>
        <dbReference type="ARBA" id="ARBA00022787"/>
    </source>
</evidence>
<dbReference type="GO" id="GO:0042981">
    <property type="term" value="P:regulation of apoptotic process"/>
    <property type="evidence" value="ECO:0007669"/>
    <property type="project" value="TreeGrafter"/>
</dbReference>
<dbReference type="GO" id="GO:0005741">
    <property type="term" value="C:mitochondrial outer membrane"/>
    <property type="evidence" value="ECO:0007669"/>
    <property type="project" value="UniProtKB-SubCell"/>
</dbReference>
<evidence type="ECO:0000256" key="6">
    <source>
        <dbReference type="ARBA" id="ARBA00022527"/>
    </source>
</evidence>
<keyword evidence="6" id="KW-0723">Serine/threonine-protein kinase</keyword>
<comment type="catalytic activity">
    <reaction evidence="19">
        <text>L-seryl-[protein] + ATP = O-phospho-L-seryl-[protein] + ADP + H(+)</text>
        <dbReference type="Rhea" id="RHEA:17989"/>
        <dbReference type="Rhea" id="RHEA-COMP:9863"/>
        <dbReference type="Rhea" id="RHEA-COMP:11604"/>
        <dbReference type="ChEBI" id="CHEBI:15378"/>
        <dbReference type="ChEBI" id="CHEBI:29999"/>
        <dbReference type="ChEBI" id="CHEBI:30616"/>
        <dbReference type="ChEBI" id="CHEBI:83421"/>
        <dbReference type="ChEBI" id="CHEBI:456216"/>
        <dbReference type="EC" id="2.7.11.1"/>
    </reaction>
</comment>
<dbReference type="EC" id="2.7.11.1" evidence="5"/>
<evidence type="ECO:0000256" key="18">
    <source>
        <dbReference type="ARBA" id="ARBA00047899"/>
    </source>
</evidence>
<organism evidence="21 22">
    <name type="scientific">Balaenoptera physalus</name>
    <name type="common">Fin whale</name>
    <name type="synonym">Balaena physalus</name>
    <dbReference type="NCBI Taxonomy" id="9770"/>
    <lineage>
        <taxon>Eukaryota</taxon>
        <taxon>Metazoa</taxon>
        <taxon>Chordata</taxon>
        <taxon>Craniata</taxon>
        <taxon>Vertebrata</taxon>
        <taxon>Euteleostomi</taxon>
        <taxon>Mammalia</taxon>
        <taxon>Eutheria</taxon>
        <taxon>Laurasiatheria</taxon>
        <taxon>Artiodactyla</taxon>
        <taxon>Whippomorpha</taxon>
        <taxon>Cetacea</taxon>
        <taxon>Mysticeti</taxon>
        <taxon>Balaenopteridae</taxon>
        <taxon>Balaenoptera</taxon>
    </lineage>
</organism>
<keyword evidence="13" id="KW-0067">ATP-binding</keyword>
<comment type="cofactor">
    <cofactor evidence="1">
        <name>Mg(2+)</name>
        <dbReference type="ChEBI" id="CHEBI:18420"/>
    </cofactor>
</comment>
<protein>
    <recommendedName>
        <fullName evidence="5">non-specific serine/threonine protein kinase</fullName>
        <ecNumber evidence="5">2.7.11.1</ecNumber>
    </recommendedName>
</protein>
<dbReference type="SMART" id="SM00220">
    <property type="entry name" value="S_TKc"/>
    <property type="match status" value="1"/>
</dbReference>
<evidence type="ECO:0000256" key="15">
    <source>
        <dbReference type="ARBA" id="ARBA00022946"/>
    </source>
</evidence>
<dbReference type="GO" id="GO:0004674">
    <property type="term" value="F:protein serine/threonine kinase activity"/>
    <property type="evidence" value="ECO:0007669"/>
    <property type="project" value="UniProtKB-KW"/>
</dbReference>
<dbReference type="EMBL" id="SGJD01001337">
    <property type="protein sequence ID" value="KAB0400530.1"/>
    <property type="molecule type" value="Genomic_DNA"/>
</dbReference>
<dbReference type="SUPFAM" id="SSF56112">
    <property type="entry name" value="Protein kinase-like (PK-like)"/>
    <property type="match status" value="1"/>
</dbReference>
<dbReference type="InterPro" id="IPR008271">
    <property type="entry name" value="Ser/Thr_kinase_AS"/>
</dbReference>
<dbReference type="PROSITE" id="PS00108">
    <property type="entry name" value="PROTEIN_KINASE_ST"/>
    <property type="match status" value="1"/>
</dbReference>
<name>A0A6A1PY34_BALPH</name>
<evidence type="ECO:0000256" key="10">
    <source>
        <dbReference type="ARBA" id="ARBA00022777"/>
    </source>
</evidence>
<dbReference type="GO" id="GO:0046872">
    <property type="term" value="F:metal ion binding"/>
    <property type="evidence" value="ECO:0007669"/>
    <property type="project" value="UniProtKB-KW"/>
</dbReference>
<evidence type="ECO:0000256" key="2">
    <source>
        <dbReference type="ARBA" id="ARBA00004434"/>
    </source>
</evidence>
<evidence type="ECO:0000256" key="5">
    <source>
        <dbReference type="ARBA" id="ARBA00012513"/>
    </source>
</evidence>
<dbReference type="PANTHER" id="PTHR22972">
    <property type="entry name" value="SERINE/THREONINE PROTEIN KINASE"/>
    <property type="match status" value="1"/>
</dbReference>
<dbReference type="Proteomes" id="UP000437017">
    <property type="component" value="Unassembled WGS sequence"/>
</dbReference>
<evidence type="ECO:0000313" key="21">
    <source>
        <dbReference type="EMBL" id="KAB0400530.1"/>
    </source>
</evidence>
<keyword evidence="14" id="KW-0460">Magnesium</keyword>
<dbReference type="GO" id="GO:0090141">
    <property type="term" value="P:positive regulation of mitochondrial fission"/>
    <property type="evidence" value="ECO:0007669"/>
    <property type="project" value="TreeGrafter"/>
</dbReference>
<dbReference type="Pfam" id="PF00069">
    <property type="entry name" value="Pkinase"/>
    <property type="match status" value="1"/>
</dbReference>
<dbReference type="PANTHER" id="PTHR22972:SF7">
    <property type="entry name" value="SERINE_THREONINE-PROTEIN KINASE PINK1, MITOCHONDRIAL"/>
    <property type="match status" value="1"/>
</dbReference>
<accession>A0A6A1PY34</accession>
<keyword evidence="7" id="KW-0808">Transferase</keyword>
<comment type="similarity">
    <text evidence="17">Belongs to the protein kinase superfamily.</text>
</comment>
<keyword evidence="22" id="KW-1185">Reference proteome</keyword>
<gene>
    <name evidence="21" type="ORF">E2I00_002754</name>
</gene>
<evidence type="ECO:0000256" key="9">
    <source>
        <dbReference type="ARBA" id="ARBA00022741"/>
    </source>
</evidence>
<dbReference type="GO" id="GO:0005829">
    <property type="term" value="C:cytosol"/>
    <property type="evidence" value="ECO:0007669"/>
    <property type="project" value="UniProtKB-SubCell"/>
</dbReference>
<dbReference type="GO" id="GO:0000422">
    <property type="term" value="P:autophagy of mitochondrion"/>
    <property type="evidence" value="ECO:0007669"/>
    <property type="project" value="TreeGrafter"/>
</dbReference>
<keyword evidence="15" id="KW-0809">Transit peptide</keyword>
<feature type="domain" description="Protein kinase" evidence="20">
    <location>
        <begin position="1"/>
        <end position="279"/>
    </location>
</feature>
<dbReference type="PROSITE" id="PS50011">
    <property type="entry name" value="PROTEIN_KINASE_DOM"/>
    <property type="match status" value="1"/>
</dbReference>
<evidence type="ECO:0000256" key="8">
    <source>
        <dbReference type="ARBA" id="ARBA00022723"/>
    </source>
</evidence>
<comment type="caution">
    <text evidence="21">The sequence shown here is derived from an EMBL/GenBank/DDBJ whole genome shotgun (WGS) entry which is preliminary data.</text>
</comment>
<keyword evidence="11" id="KW-1000">Mitochondrion outer membrane</keyword>
<evidence type="ECO:0000256" key="16">
    <source>
        <dbReference type="ARBA" id="ARBA00023128"/>
    </source>
</evidence>
<dbReference type="Gene3D" id="1.10.510.10">
    <property type="entry name" value="Transferase(Phosphotransferase) domain 1"/>
    <property type="match status" value="1"/>
</dbReference>
<evidence type="ECO:0000256" key="17">
    <source>
        <dbReference type="ARBA" id="ARBA00038349"/>
    </source>
</evidence>
<dbReference type="InterPro" id="IPR000719">
    <property type="entry name" value="Prot_kinase_dom"/>
</dbReference>
<feature type="non-terminal residue" evidence="21">
    <location>
        <position position="1"/>
    </location>
</feature>
<keyword evidence="12" id="KW-0999">Mitochondrion inner membrane</keyword>
<evidence type="ECO:0000256" key="4">
    <source>
        <dbReference type="ARBA" id="ARBA00004572"/>
    </source>
</evidence>
<keyword evidence="12" id="KW-0472">Membrane</keyword>
<evidence type="ECO:0000256" key="19">
    <source>
        <dbReference type="ARBA" id="ARBA00048679"/>
    </source>
</evidence>
<evidence type="ECO:0000256" key="7">
    <source>
        <dbReference type="ARBA" id="ARBA00022679"/>
    </source>
</evidence>
<keyword evidence="8" id="KW-0479">Metal-binding</keyword>
<dbReference type="GO" id="GO:0005743">
    <property type="term" value="C:mitochondrial inner membrane"/>
    <property type="evidence" value="ECO:0007669"/>
    <property type="project" value="UniProtKB-SubCell"/>
</dbReference>
<evidence type="ECO:0000259" key="20">
    <source>
        <dbReference type="PROSITE" id="PS50011"/>
    </source>
</evidence>
<evidence type="ECO:0000256" key="3">
    <source>
        <dbReference type="ARBA" id="ARBA00004514"/>
    </source>
</evidence>
<keyword evidence="10" id="KW-0418">Kinase</keyword>
<sequence>AVFNQKNKLLPDPLDARRWQGFRLEEYLIGKSIGKGCSAAVYEATMPVLPQDQQVAGSIGLLPGRGPEIVPRGEEEQAPLAPAFPLAIKMMWNISAGSSSEAIFSTMSQELVPASRVALAGEYGAVAHRDLKSDNVLVELDADGCPWLVITDFGCCLADERVGLRLPFTSWYVDRGGNSCLMAPEVSTACPGPRAVIDYSKADAWAVGALAYEIFGLPNPFYGQGRAHLESRNYQEAQLPALPKSVPLEARQLVRSLLQRDASKRPSARVAANVLHLSLWGERTLALKNLKPDRMIGWLLQQSAATLLASRLAEKNCVETKMKMLFLANLEYEALSQAALLLCSWRAAP</sequence>
<dbReference type="OrthoDB" id="1405469at2759"/>
<evidence type="ECO:0000256" key="12">
    <source>
        <dbReference type="ARBA" id="ARBA00022792"/>
    </source>
</evidence>